<dbReference type="InterPro" id="IPR019291">
    <property type="entry name" value="Host_attachment_protein"/>
</dbReference>
<organism evidence="1 2">
    <name type="scientific">Leptonema illini</name>
    <dbReference type="NCBI Taxonomy" id="183"/>
    <lineage>
        <taxon>Bacteria</taxon>
        <taxon>Pseudomonadati</taxon>
        <taxon>Spirochaetota</taxon>
        <taxon>Spirochaetia</taxon>
        <taxon>Leptospirales</taxon>
        <taxon>Leptospiraceae</taxon>
        <taxon>Leptonema</taxon>
    </lineage>
</organism>
<proteinExistence type="predicted"/>
<name>A0A833GYX2_9LEPT</name>
<reference evidence="1 2" key="1">
    <citation type="submission" date="2019-10" db="EMBL/GenBank/DDBJ databases">
        <title>Extracellular Electron Transfer in a Candidatus Methanoperedens spp. Enrichment Culture.</title>
        <authorList>
            <person name="Berger S."/>
            <person name="Rangel Shaw D."/>
            <person name="Berben T."/>
            <person name="In 'T Zandt M."/>
            <person name="Frank J."/>
            <person name="Reimann J."/>
            <person name="Jetten M.S.M."/>
            <person name="Welte C.U."/>
        </authorList>
    </citation>
    <scope>NUCLEOTIDE SEQUENCE [LARGE SCALE GENOMIC DNA]</scope>
    <source>
        <strain evidence="1">SB12</strain>
    </source>
</reference>
<evidence type="ECO:0000313" key="1">
    <source>
        <dbReference type="EMBL" id="KAB2930397.1"/>
    </source>
</evidence>
<sequence length="147" mass="16637">MNRKWIVVANRAEARVFVPNGKGRPFQLVHRMDHPEGRLKGKDFYADAEGISYDSAGTGRHKMERDTDPTVVENKRFAAEICQYLQQNCSGRAGEAIYICAGPRFTGYMKEKLNGASGGMNIIWIQKNLKGIPDTEIHEHLKEELPF</sequence>
<dbReference type="Pfam" id="PF10116">
    <property type="entry name" value="Host_attach"/>
    <property type="match status" value="1"/>
</dbReference>
<dbReference type="Proteomes" id="UP000460298">
    <property type="component" value="Unassembled WGS sequence"/>
</dbReference>
<dbReference type="AlphaFoldDB" id="A0A833GYX2"/>
<dbReference type="EMBL" id="WBUI01000021">
    <property type="protein sequence ID" value="KAB2930397.1"/>
    <property type="molecule type" value="Genomic_DNA"/>
</dbReference>
<protein>
    <submittedName>
        <fullName evidence="1">Host attachment protein</fullName>
    </submittedName>
</protein>
<gene>
    <name evidence="1" type="ORF">F9K24_17185</name>
</gene>
<evidence type="ECO:0000313" key="2">
    <source>
        <dbReference type="Proteomes" id="UP000460298"/>
    </source>
</evidence>
<comment type="caution">
    <text evidence="1">The sequence shown here is derived from an EMBL/GenBank/DDBJ whole genome shotgun (WGS) entry which is preliminary data.</text>
</comment>
<accession>A0A833GYX2</accession>